<feature type="compositionally biased region" description="Polar residues" evidence="2">
    <location>
        <begin position="809"/>
        <end position="820"/>
    </location>
</feature>
<evidence type="ECO:0000259" key="3">
    <source>
        <dbReference type="PROSITE" id="PS51898"/>
    </source>
</evidence>
<sequence length="820" mass="92558">MTATILTHRTLKAASSAAALKLPRDRFPARSASSAWPATELGRVDVWERTTGTPFVLANPVVQGKRVRGLAHLLDWLHDVPGESWQRRWLASGAEALGVQWRRAPLEWLSERGRCSQWLPSELSNGMKVLIGADVIRPSLEWLVSAPSLKSDLAPGLALVRDPHGYARLRAHCDSRTDLSASSRRLILQRTAVILAAKGGLVDDITLGDVLELAETETAVRTSWPKDLPVFYRTLRDLDVLGPQAPAGWRELRTGGQRTPEELIDRYEIESRPVRDLLVDYLRERQPGLDYNSLRDLAYFLGCRFWKDLELHHPGLDSLHLPTEVATAWRHRLLTRPETVTGRDGEKTVVPVARISFRECLIKVRALYLDLSQWAIEDPGRWAHWVAPCPVSQQDIGTRKYKRQHKSRMDARTRERLPVLPVLVRTVDQRRKTAEALLNAARQAEPGAAFTAGDQTLIRSVLRPGASVTTVWADDPSSGKRRDLRQEEEYAFWAWATVEVLRLTGVRIEELLEISHHSLVQYRLPTTGEIVPLLQIAPSKTDVERLLVVSPELAEVLSTIISRIREPSGPVPLVPAYDWHECVWMPPAPLLFQRRFRTEFRAINHGTIRKMLQAALVGTGLVDPGDGRPLNYTPHDFRRMFITDAIMNGLPPHIAQVLVGHQDINVTLGYKAVYPDEAIQAHLAFLARRRSQRPTEEYRAPTDEEWEEFLGHFERRKVSTGLCGRAYSTPCIHEHACLRCSMHWPDPAQRSRIVEIRDNLIARIAEAEREGWLGEVEGLQISLAGASDKLAQIDRRSTTTPINLGIPSPRSQESPPNQDR</sequence>
<protein>
    <submittedName>
        <fullName evidence="4">Site-specific integrase</fullName>
    </submittedName>
</protein>
<comment type="caution">
    <text evidence="4">The sequence shown here is derived from an EMBL/GenBank/DDBJ whole genome shotgun (WGS) entry which is preliminary data.</text>
</comment>
<dbReference type="Pfam" id="PF00589">
    <property type="entry name" value="Phage_integrase"/>
    <property type="match status" value="1"/>
</dbReference>
<proteinExistence type="predicted"/>
<organism evidence="4 5">
    <name type="scientific">Streptomyces humicola</name>
    <dbReference type="NCBI Taxonomy" id="2953240"/>
    <lineage>
        <taxon>Bacteria</taxon>
        <taxon>Bacillati</taxon>
        <taxon>Actinomycetota</taxon>
        <taxon>Actinomycetes</taxon>
        <taxon>Kitasatosporales</taxon>
        <taxon>Streptomycetaceae</taxon>
        <taxon>Streptomyces</taxon>
    </lineage>
</organism>
<dbReference type="CDD" id="cd00397">
    <property type="entry name" value="DNA_BRE_C"/>
    <property type="match status" value="1"/>
</dbReference>
<dbReference type="PROSITE" id="PS51898">
    <property type="entry name" value="TYR_RECOMBINASE"/>
    <property type="match status" value="1"/>
</dbReference>
<dbReference type="InterPro" id="IPR011010">
    <property type="entry name" value="DNA_brk_join_enz"/>
</dbReference>
<name>A0ABT1PW99_9ACTN</name>
<keyword evidence="1" id="KW-0233">DNA recombination</keyword>
<reference evidence="4" key="1">
    <citation type="submission" date="2022-06" db="EMBL/GenBank/DDBJ databases">
        <title>Draft genome sequence of Streptomyces sp. RB6PN25 isolated from peat swamp forest in Thailand.</title>
        <authorList>
            <person name="Duangmal K."/>
            <person name="Klaysubun C."/>
        </authorList>
    </citation>
    <scope>NUCLEOTIDE SEQUENCE</scope>
    <source>
        <strain evidence="4">RB6PN25</strain>
    </source>
</reference>
<dbReference type="Gene3D" id="1.10.443.10">
    <property type="entry name" value="Intergrase catalytic core"/>
    <property type="match status" value="1"/>
</dbReference>
<dbReference type="InterPro" id="IPR002104">
    <property type="entry name" value="Integrase_catalytic"/>
</dbReference>
<keyword evidence="5" id="KW-1185">Reference proteome</keyword>
<accession>A0ABT1PW99</accession>
<feature type="region of interest" description="Disordered" evidence="2">
    <location>
        <begin position="794"/>
        <end position="820"/>
    </location>
</feature>
<dbReference type="InterPro" id="IPR013762">
    <property type="entry name" value="Integrase-like_cat_sf"/>
</dbReference>
<evidence type="ECO:0000256" key="1">
    <source>
        <dbReference type="ARBA" id="ARBA00023172"/>
    </source>
</evidence>
<dbReference type="Proteomes" id="UP001057702">
    <property type="component" value="Unassembled WGS sequence"/>
</dbReference>
<evidence type="ECO:0000313" key="4">
    <source>
        <dbReference type="EMBL" id="MCQ4080842.1"/>
    </source>
</evidence>
<feature type="domain" description="Tyr recombinase" evidence="3">
    <location>
        <begin position="474"/>
        <end position="683"/>
    </location>
</feature>
<dbReference type="RefSeq" id="WP_255919751.1">
    <property type="nucleotide sequence ID" value="NZ_JANFNG010000005.1"/>
</dbReference>
<gene>
    <name evidence="4" type="ORF">NGB36_09560</name>
</gene>
<evidence type="ECO:0000313" key="5">
    <source>
        <dbReference type="Proteomes" id="UP001057702"/>
    </source>
</evidence>
<evidence type="ECO:0000256" key="2">
    <source>
        <dbReference type="SAM" id="MobiDB-lite"/>
    </source>
</evidence>
<dbReference type="SUPFAM" id="SSF56349">
    <property type="entry name" value="DNA breaking-rejoining enzymes"/>
    <property type="match status" value="1"/>
</dbReference>
<dbReference type="EMBL" id="JANFNG010000005">
    <property type="protein sequence ID" value="MCQ4080842.1"/>
    <property type="molecule type" value="Genomic_DNA"/>
</dbReference>